<dbReference type="AlphaFoldDB" id="A0A1F6WCC6"/>
<comment type="caution">
    <text evidence="1">The sequence shown here is derived from an EMBL/GenBank/DDBJ whole genome shotgun (WGS) entry which is preliminary data.</text>
</comment>
<dbReference type="Proteomes" id="UP000177052">
    <property type="component" value="Unassembled WGS sequence"/>
</dbReference>
<evidence type="ECO:0000313" key="2">
    <source>
        <dbReference type="Proteomes" id="UP000177052"/>
    </source>
</evidence>
<evidence type="ECO:0000313" key="1">
    <source>
        <dbReference type="EMBL" id="OGI79534.1"/>
    </source>
</evidence>
<protein>
    <submittedName>
        <fullName evidence="1">Uncharacterized protein</fullName>
    </submittedName>
</protein>
<sequence>MQNETRQCQNCKKDFTIEPEDFNFYEKIKMPPPTFCPECRTVRRLCWRNEMSLFKRKCDAPGHDEILISFLPPEEKLTVYCANSWWGDSWDPLSYGKEYDFSKPFFEQWKDLRNNIPLQSLSNIKATNSDYCNVAEGSKDSYMCSGAWKVERTFYANRISDTKDSSDLYLVHRSELCYEDVVCSDSYHLLYSLNCKSCVDSYFLYDCIGCTDCFGCSNLRNQSHCMWNEQLSKEEYNKRLAEYDLKDYKTILKLKNKFKDVCLKSIHRFSHQIKTVNSTGDNLEGSKNCKICFDTNGRIEDVKNSHWLAVSAKDVYDSGPGIGLAELVYESFDTGVGNYRSLFTSVVYGSNDVEYSFNCHGSSNLLGCIGVRNKKYCILNKQYSKEKYEKLIPKIKKQMNQVPYIDKRGIVYKYGEFFPAELSTFGYNETQAQDYFPISKEQAIEMGYRWRDRKATEYQISIESKDLPENLSEVKDSITEEIIGCENREKFSNYCRGAYKITIDELNLYRKLGVLLPRLCFLCRHENRLKIRNPMKLWHRKCMCEKEGHFHRGEECKMEFETSYAPDRPEIVYCEKCYQQEVY</sequence>
<accession>A0A1F6WCC6</accession>
<gene>
    <name evidence="1" type="ORF">A3F19_02625</name>
</gene>
<dbReference type="EMBL" id="MFUJ01000002">
    <property type="protein sequence ID" value="OGI79534.1"/>
    <property type="molecule type" value="Genomic_DNA"/>
</dbReference>
<reference evidence="1 2" key="1">
    <citation type="journal article" date="2016" name="Nat. Commun.">
        <title>Thousands of microbial genomes shed light on interconnected biogeochemical processes in an aquifer system.</title>
        <authorList>
            <person name="Anantharaman K."/>
            <person name="Brown C.T."/>
            <person name="Hug L.A."/>
            <person name="Sharon I."/>
            <person name="Castelle C.J."/>
            <person name="Probst A.J."/>
            <person name="Thomas B.C."/>
            <person name="Singh A."/>
            <person name="Wilkins M.J."/>
            <person name="Karaoz U."/>
            <person name="Brodie E.L."/>
            <person name="Williams K.H."/>
            <person name="Hubbard S.S."/>
            <person name="Banfield J.F."/>
        </authorList>
    </citation>
    <scope>NUCLEOTIDE SEQUENCE [LARGE SCALE GENOMIC DNA]</scope>
</reference>
<organism evidence="1 2">
    <name type="scientific">Candidatus Nomurabacteria bacterium RIFCSPHIGHO2_12_FULL_37_29</name>
    <dbReference type="NCBI Taxonomy" id="1801759"/>
    <lineage>
        <taxon>Bacteria</taxon>
        <taxon>Candidatus Nomuraibacteriota</taxon>
    </lineage>
</organism>
<proteinExistence type="predicted"/>
<name>A0A1F6WCC6_9BACT</name>